<dbReference type="PANTHER" id="PTHR35333:SF3">
    <property type="entry name" value="BETA-LACTAMASE-TYPE TRANSPEPTIDASE FOLD CONTAINING PROTEIN"/>
    <property type="match status" value="1"/>
</dbReference>
<dbReference type="InterPro" id="IPR012338">
    <property type="entry name" value="Beta-lactam/transpept-like"/>
</dbReference>
<proteinExistence type="inferred from homology"/>
<organism evidence="8 9">
    <name type="scientific">Aquisalinus luteolus</name>
    <dbReference type="NCBI Taxonomy" id="1566827"/>
    <lineage>
        <taxon>Bacteria</taxon>
        <taxon>Pseudomonadati</taxon>
        <taxon>Pseudomonadota</taxon>
        <taxon>Alphaproteobacteria</taxon>
        <taxon>Parvularculales</taxon>
        <taxon>Parvularculaceae</taxon>
        <taxon>Aquisalinus</taxon>
    </lineage>
</organism>
<reference evidence="8 9" key="1">
    <citation type="submission" date="2020-02" db="EMBL/GenBank/DDBJ databases">
        <title>Genome sequence of Parvularcula flava strain NH6-79.</title>
        <authorList>
            <person name="Abdul Karim M.H."/>
            <person name="Lam M.Q."/>
            <person name="Chen S.J."/>
            <person name="Yahya A."/>
            <person name="Shahir S."/>
            <person name="Shamsir M.S."/>
            <person name="Chong C.S."/>
        </authorList>
    </citation>
    <scope>NUCLEOTIDE SEQUENCE [LARGE SCALE GENOMIC DNA]</scope>
    <source>
        <strain evidence="8 9">NH6-79</strain>
    </source>
</reference>
<evidence type="ECO:0000256" key="1">
    <source>
        <dbReference type="ARBA" id="ARBA00001526"/>
    </source>
</evidence>
<evidence type="ECO:0000259" key="7">
    <source>
        <dbReference type="Pfam" id="PF13354"/>
    </source>
</evidence>
<dbReference type="PRINTS" id="PR00118">
    <property type="entry name" value="BLACTAMASEA"/>
</dbReference>
<dbReference type="PANTHER" id="PTHR35333">
    <property type="entry name" value="BETA-LACTAMASE"/>
    <property type="match status" value="1"/>
</dbReference>
<evidence type="ECO:0000256" key="2">
    <source>
        <dbReference type="ARBA" id="ARBA00009009"/>
    </source>
</evidence>
<dbReference type="EC" id="3.5.2.6" evidence="3 6"/>
<accession>A0ABX0HPS9</accession>
<evidence type="ECO:0000313" key="9">
    <source>
        <dbReference type="Proteomes" id="UP000818603"/>
    </source>
</evidence>
<keyword evidence="9" id="KW-1185">Reference proteome</keyword>
<gene>
    <name evidence="8" type="primary">bla</name>
    <name evidence="8" type="ORF">FF098_011685</name>
</gene>
<dbReference type="InterPro" id="IPR023650">
    <property type="entry name" value="Beta-lactam_class-A_AS"/>
</dbReference>
<dbReference type="InterPro" id="IPR045155">
    <property type="entry name" value="Beta-lactam_cat"/>
</dbReference>
<dbReference type="InterPro" id="IPR000871">
    <property type="entry name" value="Beta-lactam_class-A"/>
</dbReference>
<dbReference type="Proteomes" id="UP000818603">
    <property type="component" value="Unassembled WGS sequence"/>
</dbReference>
<evidence type="ECO:0000256" key="3">
    <source>
        <dbReference type="ARBA" id="ARBA00012865"/>
    </source>
</evidence>
<dbReference type="PROSITE" id="PS51257">
    <property type="entry name" value="PROKAR_LIPOPROTEIN"/>
    <property type="match status" value="1"/>
</dbReference>
<feature type="domain" description="Beta-lactamase class A catalytic" evidence="7">
    <location>
        <begin position="60"/>
        <end position="278"/>
    </location>
</feature>
<comment type="caution">
    <text evidence="8">The sequence shown here is derived from an EMBL/GenBank/DDBJ whole genome shotgun (WGS) entry which is preliminary data.</text>
</comment>
<sequence>MRDTRTIMQTRWISRRMALTGLGATALLTACGRREQQGRITEGLLDLSEQEASLNGGHIGVFARDIATGNSLIHRADERFAMCSTFKWALAAQVLDEVQNGSITLDDEISFSEETLVPWSPVTGPLAAQGSASIRTLCEAAVAVSDNTAANLLLRLVDGPPGFTERLRGWGDEVTRLDRWETELNENAPGDPRDTTTPRAMAGLLERVAVGDIIAPAASATLRGWMEATSTGTNRLPAGTPDSWTLGHKTGTSNNGAVNDVGYFLRPDGAPIVIAVYVNAPEAETTAAEVVIAEVAEMTSELLG</sequence>
<name>A0ABX0HPS9_9PROT</name>
<protein>
    <recommendedName>
        <fullName evidence="3 6">Beta-lactamase</fullName>
        <ecNumber evidence="3 6">3.5.2.6</ecNumber>
    </recommendedName>
</protein>
<comment type="similarity">
    <text evidence="2 6">Belongs to the class-A beta-lactamase family.</text>
</comment>
<evidence type="ECO:0000256" key="6">
    <source>
        <dbReference type="RuleBase" id="RU361140"/>
    </source>
</evidence>
<dbReference type="RefSeq" id="WP_166426499.1">
    <property type="nucleotide sequence ID" value="NZ_BMGZ01000002.1"/>
</dbReference>
<keyword evidence="5 6" id="KW-0046">Antibiotic resistance</keyword>
<dbReference type="PROSITE" id="PS00146">
    <property type="entry name" value="BETA_LACTAMASE_A"/>
    <property type="match status" value="1"/>
</dbReference>
<dbReference type="Gene3D" id="3.40.710.10">
    <property type="entry name" value="DD-peptidase/beta-lactamase superfamily"/>
    <property type="match status" value="1"/>
</dbReference>
<dbReference type="EMBL" id="VCJR02000002">
    <property type="protein sequence ID" value="NHK28569.1"/>
    <property type="molecule type" value="Genomic_DNA"/>
</dbReference>
<dbReference type="Pfam" id="PF13354">
    <property type="entry name" value="Beta-lactamase2"/>
    <property type="match status" value="1"/>
</dbReference>
<evidence type="ECO:0000256" key="4">
    <source>
        <dbReference type="ARBA" id="ARBA00022801"/>
    </source>
</evidence>
<keyword evidence="4 6" id="KW-0378">Hydrolase</keyword>
<evidence type="ECO:0000256" key="5">
    <source>
        <dbReference type="ARBA" id="ARBA00023251"/>
    </source>
</evidence>
<comment type="catalytic activity">
    <reaction evidence="1 6">
        <text>a beta-lactam + H2O = a substituted beta-amino acid</text>
        <dbReference type="Rhea" id="RHEA:20401"/>
        <dbReference type="ChEBI" id="CHEBI:15377"/>
        <dbReference type="ChEBI" id="CHEBI:35627"/>
        <dbReference type="ChEBI" id="CHEBI:140347"/>
        <dbReference type="EC" id="3.5.2.6"/>
    </reaction>
</comment>
<dbReference type="NCBIfam" id="NF033103">
    <property type="entry name" value="bla_class_A"/>
    <property type="match status" value="1"/>
</dbReference>
<evidence type="ECO:0000313" key="8">
    <source>
        <dbReference type="EMBL" id="NHK28569.1"/>
    </source>
</evidence>
<dbReference type="SUPFAM" id="SSF56601">
    <property type="entry name" value="beta-lactamase/transpeptidase-like"/>
    <property type="match status" value="1"/>
</dbReference>